<evidence type="ECO:0000256" key="1">
    <source>
        <dbReference type="SAM" id="MobiDB-lite"/>
    </source>
</evidence>
<dbReference type="Pfam" id="PF06439">
    <property type="entry name" value="3keto-disac_hyd"/>
    <property type="match status" value="1"/>
</dbReference>
<evidence type="ECO:0000313" key="5">
    <source>
        <dbReference type="Proteomes" id="UP000007013"/>
    </source>
</evidence>
<feature type="signal peptide" evidence="2">
    <location>
        <begin position="1"/>
        <end position="25"/>
    </location>
</feature>
<dbReference type="Gene3D" id="2.60.120.560">
    <property type="entry name" value="Exo-inulinase, domain 1"/>
    <property type="match status" value="1"/>
</dbReference>
<dbReference type="eggNOG" id="ENOG502Z7Y1">
    <property type="taxonomic scope" value="Bacteria"/>
</dbReference>
<dbReference type="HOGENOM" id="CLU_073042_1_2_0"/>
<dbReference type="InterPro" id="IPR010496">
    <property type="entry name" value="AL/BT2_dom"/>
</dbReference>
<protein>
    <recommendedName>
        <fullName evidence="3">3-keto-alpha-glucoside-1,2-lyase/3-keto-2-hydroxy-glucal hydratase domain-containing protein</fullName>
    </recommendedName>
</protein>
<accession>B1ZNM3</accession>
<evidence type="ECO:0000256" key="2">
    <source>
        <dbReference type="SAM" id="SignalP"/>
    </source>
</evidence>
<feature type="region of interest" description="Disordered" evidence="1">
    <location>
        <begin position="135"/>
        <end position="156"/>
    </location>
</feature>
<keyword evidence="2" id="KW-0732">Signal</keyword>
<dbReference type="OrthoDB" id="259356at2"/>
<dbReference type="STRING" id="452637.Oter_1169"/>
<dbReference type="Proteomes" id="UP000007013">
    <property type="component" value="Chromosome"/>
</dbReference>
<dbReference type="RefSeq" id="WP_012373995.1">
    <property type="nucleotide sequence ID" value="NC_010571.1"/>
</dbReference>
<proteinExistence type="predicted"/>
<sequence>MHLLLRPAHLATWAALTWVAPTAIASEIDALRIDAWEFVSPAATSIEAVVTPTADGSWQLAGQPIGYLQTRVSYTNYELHAEWRWTAKPGNAGILLHIDSGPIDRKTWPRCLQVQTKHSRAGDVLPMAGARFAEPFTSPPDAKTPQLDRQAASSEKPAGEWNACDITCREGTVDVCINGVRQNRVSRCVPATGRIGFQFEGAPYELRNVRIEPEPHSPAVPPQR</sequence>
<keyword evidence="5" id="KW-1185">Reference proteome</keyword>
<organism evidence="4 5">
    <name type="scientific">Opitutus terrae (strain DSM 11246 / JCM 15787 / PB90-1)</name>
    <dbReference type="NCBI Taxonomy" id="452637"/>
    <lineage>
        <taxon>Bacteria</taxon>
        <taxon>Pseudomonadati</taxon>
        <taxon>Verrucomicrobiota</taxon>
        <taxon>Opitutia</taxon>
        <taxon>Opitutales</taxon>
        <taxon>Opitutaceae</taxon>
        <taxon>Opitutus</taxon>
    </lineage>
</organism>
<dbReference type="EMBL" id="CP001032">
    <property type="protein sequence ID" value="ACB74457.1"/>
    <property type="molecule type" value="Genomic_DNA"/>
</dbReference>
<reference evidence="4 5" key="1">
    <citation type="journal article" date="2011" name="J. Bacteriol.">
        <title>Genome sequence of the verrucomicrobium Opitutus terrae PB90-1, an abundant inhabitant of rice paddy soil ecosystems.</title>
        <authorList>
            <person name="van Passel M.W."/>
            <person name="Kant R."/>
            <person name="Palva A."/>
            <person name="Copeland A."/>
            <person name="Lucas S."/>
            <person name="Lapidus A."/>
            <person name="Glavina del Rio T."/>
            <person name="Pitluck S."/>
            <person name="Goltsman E."/>
            <person name="Clum A."/>
            <person name="Sun H."/>
            <person name="Schmutz J."/>
            <person name="Larimer F.W."/>
            <person name="Land M.L."/>
            <person name="Hauser L."/>
            <person name="Kyrpides N."/>
            <person name="Mikhailova N."/>
            <person name="Richardson P.P."/>
            <person name="Janssen P.H."/>
            <person name="de Vos W.M."/>
            <person name="Smidt H."/>
        </authorList>
    </citation>
    <scope>NUCLEOTIDE SEQUENCE [LARGE SCALE GENOMIC DNA]</scope>
    <source>
        <strain evidence="5">DSM 11246 / JCM 15787 / PB90-1</strain>
    </source>
</reference>
<gene>
    <name evidence="4" type="ordered locus">Oter_1169</name>
</gene>
<dbReference type="KEGG" id="ote:Oter_1169"/>
<evidence type="ECO:0000259" key="3">
    <source>
        <dbReference type="Pfam" id="PF06439"/>
    </source>
</evidence>
<dbReference type="AlphaFoldDB" id="B1ZNM3"/>
<feature type="domain" description="3-keto-alpha-glucoside-1,2-lyase/3-keto-2-hydroxy-glucal hydratase" evidence="3">
    <location>
        <begin position="34"/>
        <end position="212"/>
    </location>
</feature>
<name>B1ZNM3_OPITP</name>
<evidence type="ECO:0000313" key="4">
    <source>
        <dbReference type="EMBL" id="ACB74457.1"/>
    </source>
</evidence>
<dbReference type="GO" id="GO:0016787">
    <property type="term" value="F:hydrolase activity"/>
    <property type="evidence" value="ECO:0007669"/>
    <property type="project" value="InterPro"/>
</dbReference>
<feature type="chain" id="PRO_5002774809" description="3-keto-alpha-glucoside-1,2-lyase/3-keto-2-hydroxy-glucal hydratase domain-containing protein" evidence="2">
    <location>
        <begin position="26"/>
        <end position="224"/>
    </location>
</feature>